<organism evidence="1 2">
    <name type="scientific">Clavibacter michiganensis subsp. michiganensis</name>
    <dbReference type="NCBI Taxonomy" id="33013"/>
    <lineage>
        <taxon>Bacteria</taxon>
        <taxon>Bacillati</taxon>
        <taxon>Actinomycetota</taxon>
        <taxon>Actinomycetes</taxon>
        <taxon>Micrococcales</taxon>
        <taxon>Microbacteriaceae</taxon>
        <taxon>Clavibacter</taxon>
    </lineage>
</organism>
<reference evidence="1 2" key="1">
    <citation type="submission" date="2016-08" db="EMBL/GenBank/DDBJ databases">
        <title>Genome sequence of Clavibacter michiganensis subsp. michiganensis strain CASJ007.</title>
        <authorList>
            <person name="Thapa S.P."/>
            <person name="Coaker G."/>
        </authorList>
    </citation>
    <scope>NUCLEOTIDE SEQUENCE [LARGE SCALE GENOMIC DNA]</scope>
    <source>
        <strain evidence="1">CASJ007</strain>
    </source>
</reference>
<sequence>MQVRLFAIWAAVWMVLAGVCAIIDYTSTLHCGIHMPHPWLSEL</sequence>
<proteinExistence type="predicted"/>
<name>A0A251XM99_CLAMM</name>
<gene>
    <name evidence="1" type="ORF">CMMCAS07_06470</name>
</gene>
<keyword evidence="2" id="KW-1185">Reference proteome</keyword>
<evidence type="ECO:0000313" key="1">
    <source>
        <dbReference type="EMBL" id="OUE04571.1"/>
    </source>
</evidence>
<dbReference type="EMBL" id="MDHH01000001">
    <property type="protein sequence ID" value="OUE04571.1"/>
    <property type="molecule type" value="Genomic_DNA"/>
</dbReference>
<dbReference type="AlphaFoldDB" id="A0A251XM99"/>
<dbReference type="Proteomes" id="UP000195062">
    <property type="component" value="Unassembled WGS sequence"/>
</dbReference>
<accession>A0A251XM99</accession>
<evidence type="ECO:0000313" key="2">
    <source>
        <dbReference type="Proteomes" id="UP000195062"/>
    </source>
</evidence>
<comment type="caution">
    <text evidence="1">The sequence shown here is derived from an EMBL/GenBank/DDBJ whole genome shotgun (WGS) entry which is preliminary data.</text>
</comment>
<protein>
    <submittedName>
        <fullName evidence="1">Uncharacterized protein</fullName>
    </submittedName>
</protein>